<reference evidence="3" key="2">
    <citation type="submission" date="2023-02" db="EMBL/GenBank/DDBJ databases">
        <title>'Rhodoalgimonas zhirmunskyi' gen. nov., isolated from a red alga.</title>
        <authorList>
            <person name="Nedashkovskaya O.I."/>
            <person name="Otstavnykh N.Y."/>
            <person name="Bystritskaya E.P."/>
            <person name="Balabanova L.A."/>
            <person name="Isaeva M.P."/>
        </authorList>
    </citation>
    <scope>NUCLEOTIDE SEQUENCE</scope>
    <source>
        <strain evidence="3">KCTC 52189</strain>
    </source>
</reference>
<evidence type="ECO:0000256" key="2">
    <source>
        <dbReference type="SAM" id="SignalP"/>
    </source>
</evidence>
<feature type="coiled-coil region" evidence="1">
    <location>
        <begin position="418"/>
        <end position="452"/>
    </location>
</feature>
<evidence type="ECO:0000256" key="1">
    <source>
        <dbReference type="SAM" id="Coils"/>
    </source>
</evidence>
<comment type="caution">
    <text evidence="3">The sequence shown here is derived from an EMBL/GenBank/DDBJ whole genome shotgun (WGS) entry which is preliminary data.</text>
</comment>
<dbReference type="EMBL" id="JANHAX010000006">
    <property type="protein sequence ID" value="MDQ2091844.1"/>
    <property type="molecule type" value="Genomic_DNA"/>
</dbReference>
<accession>A0AAE3WFS7</accession>
<evidence type="ECO:0000313" key="4">
    <source>
        <dbReference type="Proteomes" id="UP001226762"/>
    </source>
</evidence>
<keyword evidence="1" id="KW-0175">Coiled coil</keyword>
<organism evidence="3 4">
    <name type="scientific">Marimonas arenosa</name>
    <dbReference type="NCBI Taxonomy" id="1795305"/>
    <lineage>
        <taxon>Bacteria</taxon>
        <taxon>Pseudomonadati</taxon>
        <taxon>Pseudomonadota</taxon>
        <taxon>Alphaproteobacteria</taxon>
        <taxon>Rhodobacterales</taxon>
        <taxon>Paracoccaceae</taxon>
        <taxon>Marimonas</taxon>
    </lineage>
</organism>
<dbReference type="RefSeq" id="WP_306737144.1">
    <property type="nucleotide sequence ID" value="NZ_JANHAX010000006.1"/>
</dbReference>
<name>A0AAE3WFS7_9RHOB</name>
<sequence>MSVFNKNKPYSRTVAAVSAGFFMAFASTAKTQDVLHDGNVEITGNLAVSGETILIDKICMGSGCLAPETYPPTTALRLKSTNSYVEFVDISEAGFPSTDWTILVNDSDPITSGGVSRFSIKDDDAGTVPFTIQGGAPENTLWIDDDGEIGIGTMLPAAKLHISDPFLPAIRLEASSFNDTWEIENFGATLGFLDVTNGLRPFRVYPGAGNNILVISNGGNGPGVVGVGTAEPQGWLTVESGNVTTGLLVQKGSYGSVAGQAFTHIRTDQGTAQLMVEETSASTSPRTLVNLQNNGRPEIVMGNSSTGGEWSFGAGTNFILKQGAVGTASSAKTKLFEIQPTGNAVLAGSLTTGGTTCGGGCDRVFTDQVIIAAEDYAALMWDQGHLPHVGPTLENAPLNVSEKLGGMLNALEHAHVFIDRQGNKIEAQQKQITALETQLSRLATEIAELKKSQRR</sequence>
<dbReference type="Proteomes" id="UP001226762">
    <property type="component" value="Unassembled WGS sequence"/>
</dbReference>
<feature type="chain" id="PRO_5041906784" evidence="2">
    <location>
        <begin position="27"/>
        <end position="455"/>
    </location>
</feature>
<evidence type="ECO:0000313" key="3">
    <source>
        <dbReference type="EMBL" id="MDQ2091844.1"/>
    </source>
</evidence>
<dbReference type="AlphaFoldDB" id="A0AAE3WFS7"/>
<protein>
    <submittedName>
        <fullName evidence="3">Uncharacterized protein</fullName>
    </submittedName>
</protein>
<gene>
    <name evidence="3" type="ORF">NO357_18230</name>
</gene>
<keyword evidence="4" id="KW-1185">Reference proteome</keyword>
<proteinExistence type="predicted"/>
<reference evidence="3" key="1">
    <citation type="submission" date="2022-07" db="EMBL/GenBank/DDBJ databases">
        <authorList>
            <person name="Otstavnykh N."/>
            <person name="Isaeva M."/>
            <person name="Bystritskaya E."/>
        </authorList>
    </citation>
    <scope>NUCLEOTIDE SEQUENCE</scope>
    <source>
        <strain evidence="3">KCTC 52189</strain>
    </source>
</reference>
<feature type="signal peptide" evidence="2">
    <location>
        <begin position="1"/>
        <end position="26"/>
    </location>
</feature>
<keyword evidence="2" id="KW-0732">Signal</keyword>